<comment type="caution">
    <text evidence="1">The sequence shown here is derived from an EMBL/GenBank/DDBJ whole genome shotgun (WGS) entry which is preliminary data.</text>
</comment>
<reference evidence="1 2" key="1">
    <citation type="submission" date="2019-02" db="EMBL/GenBank/DDBJ databases">
        <title>Pedobacter sp. RP-3-11 sp. nov., isolated from Arctic soil.</title>
        <authorList>
            <person name="Dahal R.H."/>
        </authorList>
    </citation>
    <scope>NUCLEOTIDE SEQUENCE [LARGE SCALE GENOMIC DNA]</scope>
    <source>
        <strain evidence="1 2">RP-3-11</strain>
    </source>
</reference>
<evidence type="ECO:0000313" key="2">
    <source>
        <dbReference type="Proteomes" id="UP000291485"/>
    </source>
</evidence>
<organism evidence="1 2">
    <name type="scientific">Pedobacter frigidisoli</name>
    <dbReference type="NCBI Taxonomy" id="2530455"/>
    <lineage>
        <taxon>Bacteria</taxon>
        <taxon>Pseudomonadati</taxon>
        <taxon>Bacteroidota</taxon>
        <taxon>Sphingobacteriia</taxon>
        <taxon>Sphingobacteriales</taxon>
        <taxon>Sphingobacteriaceae</taxon>
        <taxon>Pedobacter</taxon>
    </lineage>
</organism>
<evidence type="ECO:0008006" key="3">
    <source>
        <dbReference type="Google" id="ProtNLM"/>
    </source>
</evidence>
<dbReference type="Proteomes" id="UP000291485">
    <property type="component" value="Unassembled WGS sequence"/>
</dbReference>
<accession>A0A4R0P5K0</accession>
<name>A0A4R0P5K0_9SPHI</name>
<dbReference type="EMBL" id="SJSN01000004">
    <property type="protein sequence ID" value="TCD11086.1"/>
    <property type="molecule type" value="Genomic_DNA"/>
</dbReference>
<dbReference type="RefSeq" id="WP_131557106.1">
    <property type="nucleotide sequence ID" value="NZ_SJSN01000004.1"/>
</dbReference>
<keyword evidence="2" id="KW-1185">Reference proteome</keyword>
<gene>
    <name evidence="1" type="ORF">EZ449_06215</name>
</gene>
<protein>
    <recommendedName>
        <fullName evidence="3">DUF4926 domain-containing protein</fullName>
    </recommendedName>
</protein>
<dbReference type="AlphaFoldDB" id="A0A4R0P5K0"/>
<evidence type="ECO:0000313" key="1">
    <source>
        <dbReference type="EMBL" id="TCD11086.1"/>
    </source>
</evidence>
<sequence length="64" mass="7409">MWRSISQSSPLVELEKVSLGDILEYDGVLGEVTDIEIFKSNCEVHFYFKRAGDYQTVLIIKRLE</sequence>
<proteinExistence type="predicted"/>